<keyword evidence="9" id="KW-0326">Glycosidase</keyword>
<feature type="region of interest" description="Disordered" evidence="10">
    <location>
        <begin position="270"/>
        <end position="307"/>
    </location>
</feature>
<dbReference type="GO" id="GO:0016829">
    <property type="term" value="F:lyase activity"/>
    <property type="evidence" value="ECO:0007669"/>
    <property type="project" value="UniProtKB-KW"/>
</dbReference>
<evidence type="ECO:0000256" key="3">
    <source>
        <dbReference type="ARBA" id="ARBA00022763"/>
    </source>
</evidence>
<name>A0A427YV27_9TREE</name>
<gene>
    <name evidence="12" type="ORF">EHS25_004667</name>
</gene>
<dbReference type="InterPro" id="IPR010979">
    <property type="entry name" value="Ribosomal_uS13-like_H2TH"/>
</dbReference>
<dbReference type="CDD" id="cd08972">
    <property type="entry name" value="PF_Nei_N"/>
    <property type="match status" value="1"/>
</dbReference>
<dbReference type="Gene3D" id="1.10.8.50">
    <property type="match status" value="1"/>
</dbReference>
<feature type="compositionally biased region" description="Gly residues" evidence="10">
    <location>
        <begin position="349"/>
        <end position="366"/>
    </location>
</feature>
<dbReference type="InterPro" id="IPR035937">
    <property type="entry name" value="FPG_N"/>
</dbReference>
<dbReference type="PANTHER" id="PTHR22993">
    <property type="entry name" value="FORMAMIDOPYRIMIDINE-DNA GLYCOSYLASE"/>
    <property type="match status" value="1"/>
</dbReference>
<dbReference type="GO" id="GO:0008270">
    <property type="term" value="F:zinc ion binding"/>
    <property type="evidence" value="ECO:0007669"/>
    <property type="project" value="InterPro"/>
</dbReference>
<accession>A0A427YV27</accession>
<dbReference type="Gene3D" id="3.20.190.10">
    <property type="entry name" value="MutM-like, N-terminal"/>
    <property type="match status" value="1"/>
</dbReference>
<keyword evidence="4" id="KW-0378">Hydrolase</keyword>
<dbReference type="SUPFAM" id="SSF46946">
    <property type="entry name" value="S13-like H2TH domain"/>
    <property type="match status" value="1"/>
</dbReference>
<evidence type="ECO:0000256" key="8">
    <source>
        <dbReference type="ARBA" id="ARBA00023268"/>
    </source>
</evidence>
<dbReference type="AlphaFoldDB" id="A0A427YV27"/>
<dbReference type="GO" id="GO:0003906">
    <property type="term" value="F:DNA-(apurinic or apyrimidinic site) endonuclease activity"/>
    <property type="evidence" value="ECO:0007669"/>
    <property type="project" value="InterPro"/>
</dbReference>
<dbReference type="GO" id="GO:0003684">
    <property type="term" value="F:damaged DNA binding"/>
    <property type="evidence" value="ECO:0007669"/>
    <property type="project" value="InterPro"/>
</dbReference>
<keyword evidence="13" id="KW-1185">Reference proteome</keyword>
<evidence type="ECO:0000256" key="7">
    <source>
        <dbReference type="ARBA" id="ARBA00023239"/>
    </source>
</evidence>
<dbReference type="PANTHER" id="PTHR22993:SF9">
    <property type="entry name" value="FORMAMIDOPYRIMIDINE-DNA GLYCOSYLASE"/>
    <property type="match status" value="1"/>
</dbReference>
<keyword evidence="7" id="KW-0456">Lyase</keyword>
<comment type="catalytic activity">
    <reaction evidence="1">
        <text>Hydrolysis of DNA containing ring-opened 7-methylguanine residues, releasing 2,6-diamino-4-hydroxy-5-(N-methyl)formamidopyrimidine.</text>
        <dbReference type="EC" id="3.2.2.23"/>
    </reaction>
</comment>
<feature type="domain" description="Formamidopyrimidine-DNA glycosylase catalytic" evidence="11">
    <location>
        <begin position="2"/>
        <end position="139"/>
    </location>
</feature>
<reference evidence="12 13" key="1">
    <citation type="submission" date="2018-11" db="EMBL/GenBank/DDBJ databases">
        <title>Genome sequence of Saitozyma podzolica DSM 27192.</title>
        <authorList>
            <person name="Aliyu H."/>
            <person name="Gorte O."/>
            <person name="Ochsenreither K."/>
        </authorList>
    </citation>
    <scope>NUCLEOTIDE SEQUENCE [LARGE SCALE GENOMIC DNA]</scope>
    <source>
        <strain evidence="12 13">DSM 27192</strain>
    </source>
</reference>
<proteinExistence type="inferred from homology"/>
<evidence type="ECO:0000256" key="5">
    <source>
        <dbReference type="ARBA" id="ARBA00023125"/>
    </source>
</evidence>
<dbReference type="OrthoDB" id="444592at2759"/>
<comment type="similarity">
    <text evidence="2">Belongs to the FPG family.</text>
</comment>
<dbReference type="SMART" id="SM00898">
    <property type="entry name" value="Fapy_DNA_glyco"/>
    <property type="match status" value="1"/>
</dbReference>
<dbReference type="GO" id="GO:0005634">
    <property type="term" value="C:nucleus"/>
    <property type="evidence" value="ECO:0007669"/>
    <property type="project" value="TreeGrafter"/>
</dbReference>
<dbReference type="InterPro" id="IPR012319">
    <property type="entry name" value="FPG_cat"/>
</dbReference>
<dbReference type="SMART" id="SM01232">
    <property type="entry name" value="H2TH"/>
    <property type="match status" value="1"/>
</dbReference>
<feature type="compositionally biased region" description="Acidic residues" evidence="10">
    <location>
        <begin position="377"/>
        <end position="393"/>
    </location>
</feature>
<dbReference type="SUPFAM" id="SSF81624">
    <property type="entry name" value="N-terminal domain of MutM-like DNA repair proteins"/>
    <property type="match status" value="1"/>
</dbReference>
<sequence>MPELPEVERARKLIQDSLKGYKIKSVDAKEDKIVYTGGTDHAEFAKEVEGRTITGCERKGKMFWLTLSGDGRLPVMHFGMTGMVQLKGQEPTWYRRRPKESSSVWPPKFYKFTMDLEPQPGSISDEPRSLAFIDARRLGRLRLVPHPVLSHPPLSQLGFDPILSHPTFDEFKDLLAKKKGTVKGVIMDQAFSAGVGNWVADEILYQSRLHPATPIPSLTEENLQTLHHWIRKVPEVAVGVNADSKFFPEDWLFRWRWGKGKKHDAMAKKAKAGLKGSWDPPVEVKKEGGGDDENGGEDITPQGKDFLALPDGSPATITFIEVGGRTTAVVKELQKMPEGVDIKPKVSKGGKGGKGGGGGSGGGKAASGGRKRKPKDDESDSEAESSLSEEEEVVAPSKTTPRQKAAAAQMVKAEEPSPAKKFSASPIVVPWLEHLSPRPRPLAMLPLSLGIDYTLTALRLFTHLPLAERVASSIERHQRFAWRVKAPAQVQVFRERGPRWAAECAARGFLRFVGRA</sequence>
<keyword evidence="3" id="KW-0227">DNA damage</keyword>
<evidence type="ECO:0000313" key="13">
    <source>
        <dbReference type="Proteomes" id="UP000279259"/>
    </source>
</evidence>
<keyword evidence="8" id="KW-0511">Multifunctional enzyme</keyword>
<dbReference type="InterPro" id="IPR015886">
    <property type="entry name" value="H2TH_FPG"/>
</dbReference>
<keyword evidence="5" id="KW-0238">DNA-binding</keyword>
<evidence type="ECO:0000256" key="6">
    <source>
        <dbReference type="ARBA" id="ARBA00023204"/>
    </source>
</evidence>
<dbReference type="GO" id="GO:0006284">
    <property type="term" value="P:base-excision repair"/>
    <property type="evidence" value="ECO:0007669"/>
    <property type="project" value="InterPro"/>
</dbReference>
<organism evidence="12 13">
    <name type="scientific">Saitozyma podzolica</name>
    <dbReference type="NCBI Taxonomy" id="1890683"/>
    <lineage>
        <taxon>Eukaryota</taxon>
        <taxon>Fungi</taxon>
        <taxon>Dikarya</taxon>
        <taxon>Basidiomycota</taxon>
        <taxon>Agaricomycotina</taxon>
        <taxon>Tremellomycetes</taxon>
        <taxon>Tremellales</taxon>
        <taxon>Trimorphomycetaceae</taxon>
        <taxon>Saitozyma</taxon>
    </lineage>
</organism>
<dbReference type="GO" id="GO:0008534">
    <property type="term" value="F:oxidized purine nucleobase lesion DNA N-glycosylase activity"/>
    <property type="evidence" value="ECO:0007669"/>
    <property type="project" value="UniProtKB-EC"/>
</dbReference>
<evidence type="ECO:0000256" key="9">
    <source>
        <dbReference type="ARBA" id="ARBA00023295"/>
    </source>
</evidence>
<evidence type="ECO:0000256" key="2">
    <source>
        <dbReference type="ARBA" id="ARBA00009409"/>
    </source>
</evidence>
<evidence type="ECO:0000259" key="11">
    <source>
        <dbReference type="PROSITE" id="PS51068"/>
    </source>
</evidence>
<evidence type="ECO:0000256" key="1">
    <source>
        <dbReference type="ARBA" id="ARBA00001668"/>
    </source>
</evidence>
<dbReference type="EMBL" id="RSCD01000002">
    <property type="protein sequence ID" value="RSH94861.1"/>
    <property type="molecule type" value="Genomic_DNA"/>
</dbReference>
<evidence type="ECO:0000313" key="12">
    <source>
        <dbReference type="EMBL" id="RSH94861.1"/>
    </source>
</evidence>
<feature type="region of interest" description="Disordered" evidence="10">
    <location>
        <begin position="340"/>
        <end position="417"/>
    </location>
</feature>
<dbReference type="Pfam" id="PF01149">
    <property type="entry name" value="Fapy_DNA_glyco"/>
    <property type="match status" value="1"/>
</dbReference>
<evidence type="ECO:0000256" key="4">
    <source>
        <dbReference type="ARBA" id="ARBA00022801"/>
    </source>
</evidence>
<protein>
    <recommendedName>
        <fullName evidence="11">Formamidopyrimidine-DNA glycosylase catalytic domain-containing protein</fullName>
    </recommendedName>
</protein>
<evidence type="ECO:0000256" key="10">
    <source>
        <dbReference type="SAM" id="MobiDB-lite"/>
    </source>
</evidence>
<keyword evidence="6" id="KW-0234">DNA repair</keyword>
<dbReference type="Pfam" id="PF06831">
    <property type="entry name" value="H2TH"/>
    <property type="match status" value="1"/>
</dbReference>
<dbReference type="PROSITE" id="PS51068">
    <property type="entry name" value="FPG_CAT"/>
    <property type="match status" value="1"/>
</dbReference>
<dbReference type="STRING" id="1890683.A0A427YV27"/>
<dbReference type="Proteomes" id="UP000279259">
    <property type="component" value="Unassembled WGS sequence"/>
</dbReference>
<comment type="caution">
    <text evidence="12">The sequence shown here is derived from an EMBL/GenBank/DDBJ whole genome shotgun (WGS) entry which is preliminary data.</text>
</comment>